<proteinExistence type="predicted"/>
<dbReference type="RefSeq" id="WP_390301183.1">
    <property type="nucleotide sequence ID" value="NZ_JBHRRZ010000001.1"/>
</dbReference>
<organism evidence="1 2">
    <name type="scientific">Virgibacillus sediminis</name>
    <dbReference type="NCBI Taxonomy" id="202260"/>
    <lineage>
        <taxon>Bacteria</taxon>
        <taxon>Bacillati</taxon>
        <taxon>Bacillota</taxon>
        <taxon>Bacilli</taxon>
        <taxon>Bacillales</taxon>
        <taxon>Bacillaceae</taxon>
        <taxon>Virgibacillus</taxon>
    </lineage>
</organism>
<dbReference type="EMBL" id="JBHRRZ010000001">
    <property type="protein sequence ID" value="MFC2946809.1"/>
    <property type="molecule type" value="Genomic_DNA"/>
</dbReference>
<evidence type="ECO:0008006" key="3">
    <source>
        <dbReference type="Google" id="ProtNLM"/>
    </source>
</evidence>
<sequence>MQKFSKEVINQLKHYVYIYSDPETDDIFYVGKGVGNRVFSHLTDNEDTEKSRMIKRIRDRGQEPKIEILIHDWKMTIQP</sequence>
<gene>
    <name evidence="1" type="ORF">ACFODW_00315</name>
</gene>
<comment type="caution">
    <text evidence="1">The sequence shown here is derived from an EMBL/GenBank/DDBJ whole genome shotgun (WGS) entry which is preliminary data.</text>
</comment>
<evidence type="ECO:0000313" key="2">
    <source>
        <dbReference type="Proteomes" id="UP001595387"/>
    </source>
</evidence>
<evidence type="ECO:0000313" key="1">
    <source>
        <dbReference type="EMBL" id="MFC2946809.1"/>
    </source>
</evidence>
<dbReference type="CDD" id="cd10440">
    <property type="entry name" value="GIY-YIG_COG3680"/>
    <property type="match status" value="1"/>
</dbReference>
<name>A0ABV7A1K7_9BACI</name>
<dbReference type="Proteomes" id="UP001595387">
    <property type="component" value="Unassembled WGS sequence"/>
</dbReference>
<keyword evidence="2" id="KW-1185">Reference proteome</keyword>
<reference evidence="2" key="1">
    <citation type="journal article" date="2019" name="Int. J. Syst. Evol. Microbiol.">
        <title>The Global Catalogue of Microorganisms (GCM) 10K type strain sequencing project: providing services to taxonomists for standard genome sequencing and annotation.</title>
        <authorList>
            <consortium name="The Broad Institute Genomics Platform"/>
            <consortium name="The Broad Institute Genome Sequencing Center for Infectious Disease"/>
            <person name="Wu L."/>
            <person name="Ma J."/>
        </authorList>
    </citation>
    <scope>NUCLEOTIDE SEQUENCE [LARGE SCALE GENOMIC DNA]</scope>
    <source>
        <strain evidence="2">KCTC 13193</strain>
    </source>
</reference>
<accession>A0ABV7A1K7</accession>
<protein>
    <recommendedName>
        <fullName evidence="3">GIY-YIG domain-containing protein</fullName>
    </recommendedName>
</protein>